<evidence type="ECO:0000313" key="5">
    <source>
        <dbReference type="Proteomes" id="UP000830326"/>
    </source>
</evidence>
<evidence type="ECO:0000256" key="2">
    <source>
        <dbReference type="SAM" id="MobiDB-lite"/>
    </source>
</evidence>
<keyword evidence="4" id="KW-0614">Plasmid</keyword>
<organism evidence="4 5">
    <name type="scientific">Halobacillus amylolyticus</name>
    <dbReference type="NCBI Taxonomy" id="2932259"/>
    <lineage>
        <taxon>Bacteria</taxon>
        <taxon>Bacillati</taxon>
        <taxon>Bacillota</taxon>
        <taxon>Bacilli</taxon>
        <taxon>Bacillales</taxon>
        <taxon>Bacillaceae</taxon>
        <taxon>Halobacillus</taxon>
    </lineage>
</organism>
<keyword evidence="3" id="KW-0812">Transmembrane</keyword>
<protein>
    <recommendedName>
        <fullName evidence="6">Type VII secretion protein EssB</fullName>
    </recommendedName>
</protein>
<evidence type="ECO:0008006" key="6">
    <source>
        <dbReference type="Google" id="ProtNLM"/>
    </source>
</evidence>
<geneLocation type="plasmid" evidence="4 5">
    <name>unnamed1</name>
</geneLocation>
<keyword evidence="5" id="KW-1185">Reference proteome</keyword>
<dbReference type="Proteomes" id="UP000830326">
    <property type="component" value="Plasmid unnamed1"/>
</dbReference>
<sequence length="517" mass="59708">MYRTVANKNGTIEVNGDVFRFYQPADEYKTENREEIEESYTNKMDSISDDPHFITAQNIESRNGQVIFEYSLKGLKMFDYLRTLFLEEKIYYYRSLIEMAKREDVNVLWQKENFAIDPHDQTMKSMVIEHDAFELYEQKDNVQAIKELVILSLTSMTRVFGKPRRADFLEQNENVIHFAEKLYLKAKTLEEMEEYINGEIYRIDMRKKEKAQTALNQSKWASLLSKAKIKRDGELKESRQEMVASLEEDSEGEPSENQRVKKSGKSDKKLYGALAGAVLCAIILSVFLSNINEKSQTNTATASQQSQAKGEIVTIYRDSFFENPESTIKKLEEIGYGNLKEADRKILNHLYVEAGKMDKAIQNDPKMAGEVAEKLYQEEKQKELEDLIQGLEKPNDTASLYLAMLQEDWGQITSLHEGMTLNNEQINAVLTAYLQLGDVEKAEEFVQGLETPSEELQKRMDKALDLQKQIYAAENEKAQLKKELDDTDDKEKQEEISQKIEELNQKVDDLKNQLTSV</sequence>
<evidence type="ECO:0000313" key="4">
    <source>
        <dbReference type="EMBL" id="UOR14077.1"/>
    </source>
</evidence>
<feature type="region of interest" description="Disordered" evidence="2">
    <location>
        <begin position="235"/>
        <end position="263"/>
    </location>
</feature>
<dbReference type="EMBL" id="CP095076">
    <property type="protein sequence ID" value="UOR14077.1"/>
    <property type="molecule type" value="Genomic_DNA"/>
</dbReference>
<accession>A0ABY4HGR0</accession>
<keyword evidence="3" id="KW-1133">Transmembrane helix</keyword>
<dbReference type="RefSeq" id="WP_245036155.1">
    <property type="nucleotide sequence ID" value="NZ_CP095076.1"/>
</dbReference>
<keyword evidence="1" id="KW-0175">Coiled coil</keyword>
<name>A0ABY4HGR0_9BACI</name>
<gene>
    <name evidence="4" type="ORF">MUO15_21210</name>
</gene>
<feature type="transmembrane region" description="Helical" evidence="3">
    <location>
        <begin position="270"/>
        <end position="288"/>
    </location>
</feature>
<proteinExistence type="predicted"/>
<evidence type="ECO:0000256" key="3">
    <source>
        <dbReference type="SAM" id="Phobius"/>
    </source>
</evidence>
<keyword evidence="3" id="KW-0472">Membrane</keyword>
<feature type="coiled-coil region" evidence="1">
    <location>
        <begin position="463"/>
        <end position="513"/>
    </location>
</feature>
<evidence type="ECO:0000256" key="1">
    <source>
        <dbReference type="SAM" id="Coils"/>
    </source>
</evidence>
<reference evidence="4" key="1">
    <citation type="submission" date="2022-04" db="EMBL/GenBank/DDBJ databases">
        <title>Halobacillus sp. isolated from saltern.</title>
        <authorList>
            <person name="Won M."/>
            <person name="Lee C.-M."/>
            <person name="Woen H.-Y."/>
            <person name="Kwon S.-W."/>
        </authorList>
    </citation>
    <scope>NUCLEOTIDE SEQUENCE</scope>
    <source>
        <strain evidence="4">SSHM10-5</strain>
        <plasmid evidence="4">unnamed1</plasmid>
    </source>
</reference>